<organism evidence="1 2">
    <name type="scientific">Nyctereutes procyonoides</name>
    <name type="common">Raccoon dog</name>
    <name type="synonym">Canis procyonoides</name>
    <dbReference type="NCBI Taxonomy" id="34880"/>
    <lineage>
        <taxon>Eukaryota</taxon>
        <taxon>Metazoa</taxon>
        <taxon>Chordata</taxon>
        <taxon>Craniata</taxon>
        <taxon>Vertebrata</taxon>
        <taxon>Euteleostomi</taxon>
        <taxon>Mammalia</taxon>
        <taxon>Eutheria</taxon>
        <taxon>Laurasiatheria</taxon>
        <taxon>Carnivora</taxon>
        <taxon>Caniformia</taxon>
        <taxon>Canidae</taxon>
        <taxon>Nyctereutes</taxon>
    </lineage>
</organism>
<evidence type="ECO:0000313" key="2">
    <source>
        <dbReference type="Proteomes" id="UP000645828"/>
    </source>
</evidence>
<evidence type="ECO:0000313" key="1">
    <source>
        <dbReference type="EMBL" id="CAD7676088.1"/>
    </source>
</evidence>
<comment type="caution">
    <text evidence="1">The sequence shown here is derived from an EMBL/GenBank/DDBJ whole genome shotgun (WGS) entry which is preliminary data.</text>
</comment>
<proteinExistence type="predicted"/>
<dbReference type="AlphaFoldDB" id="A0A811YH00"/>
<accession>A0A811YH00</accession>
<name>A0A811YH00_NYCPR</name>
<reference evidence="1" key="1">
    <citation type="submission" date="2020-12" db="EMBL/GenBank/DDBJ databases">
        <authorList>
            <consortium name="Molecular Ecology Group"/>
        </authorList>
    </citation>
    <scope>NUCLEOTIDE SEQUENCE</scope>
    <source>
        <strain evidence="1">TBG_1078</strain>
    </source>
</reference>
<dbReference type="EMBL" id="CAJHUB010000676">
    <property type="protein sequence ID" value="CAD7676088.1"/>
    <property type="molecule type" value="Genomic_DNA"/>
</dbReference>
<sequence length="103" mass="11873">MCGEEKTCNGLKALDTMDVKLMSFDGHELIVEREDSAENKTTEVNFREIPSCMLSKVHCLGFSLLLCPYQPSHLKQTNKQTRHMYFTYKVCYTNSSMEYAKCT</sequence>
<protein>
    <submittedName>
        <fullName evidence="1">(raccoon dog) hypothetical protein</fullName>
    </submittedName>
</protein>
<gene>
    <name evidence="1" type="ORF">NYPRO_LOCUS8883</name>
</gene>
<dbReference type="Proteomes" id="UP000645828">
    <property type="component" value="Unassembled WGS sequence"/>
</dbReference>
<keyword evidence="2" id="KW-1185">Reference proteome</keyword>